<dbReference type="AlphaFoldDB" id="A0A0A9BPU5"/>
<name>A0A0A9BPU5_ARUDO</name>
<accession>A0A0A9BPU5</accession>
<protein>
    <submittedName>
        <fullName evidence="1">Uncharacterized protein</fullName>
    </submittedName>
</protein>
<proteinExistence type="predicted"/>
<sequence length="68" mass="7876">MCKLDSTKTGRIVHYHRHVLASQNGWMAFKNLKIVAEILQWLCQIIECSRDSPMAVPNYQMWLSAISI</sequence>
<evidence type="ECO:0000313" key="1">
    <source>
        <dbReference type="EMBL" id="JAD65406.1"/>
    </source>
</evidence>
<dbReference type="EMBL" id="GBRH01232489">
    <property type="protein sequence ID" value="JAD65406.1"/>
    <property type="molecule type" value="Transcribed_RNA"/>
</dbReference>
<organism evidence="1">
    <name type="scientific">Arundo donax</name>
    <name type="common">Giant reed</name>
    <name type="synonym">Donax arundinaceus</name>
    <dbReference type="NCBI Taxonomy" id="35708"/>
    <lineage>
        <taxon>Eukaryota</taxon>
        <taxon>Viridiplantae</taxon>
        <taxon>Streptophyta</taxon>
        <taxon>Embryophyta</taxon>
        <taxon>Tracheophyta</taxon>
        <taxon>Spermatophyta</taxon>
        <taxon>Magnoliopsida</taxon>
        <taxon>Liliopsida</taxon>
        <taxon>Poales</taxon>
        <taxon>Poaceae</taxon>
        <taxon>PACMAD clade</taxon>
        <taxon>Arundinoideae</taxon>
        <taxon>Arundineae</taxon>
        <taxon>Arundo</taxon>
    </lineage>
</organism>
<reference evidence="1" key="1">
    <citation type="submission" date="2014-09" db="EMBL/GenBank/DDBJ databases">
        <authorList>
            <person name="Magalhaes I.L.F."/>
            <person name="Oliveira U."/>
            <person name="Santos F.R."/>
            <person name="Vidigal T.H.D.A."/>
            <person name="Brescovit A.D."/>
            <person name="Santos A.J."/>
        </authorList>
    </citation>
    <scope>NUCLEOTIDE SEQUENCE</scope>
    <source>
        <tissue evidence="1">Shoot tissue taken approximately 20 cm above the soil surface</tissue>
    </source>
</reference>
<reference evidence="1" key="2">
    <citation type="journal article" date="2015" name="Data Brief">
        <title>Shoot transcriptome of the giant reed, Arundo donax.</title>
        <authorList>
            <person name="Barrero R.A."/>
            <person name="Guerrero F.D."/>
            <person name="Moolhuijzen P."/>
            <person name="Goolsby J.A."/>
            <person name="Tidwell J."/>
            <person name="Bellgard S.E."/>
            <person name="Bellgard M.I."/>
        </authorList>
    </citation>
    <scope>NUCLEOTIDE SEQUENCE</scope>
    <source>
        <tissue evidence="1">Shoot tissue taken approximately 20 cm above the soil surface</tissue>
    </source>
</reference>